<dbReference type="EMBL" id="JACHKY010000003">
    <property type="protein sequence ID" value="MBB4798543.1"/>
    <property type="molecule type" value="Genomic_DNA"/>
</dbReference>
<feature type="region of interest" description="Disordered" evidence="1">
    <location>
        <begin position="611"/>
        <end position="630"/>
    </location>
</feature>
<comment type="caution">
    <text evidence="5">The sequence shown here is derived from an EMBL/GenBank/DDBJ whole genome shotgun (WGS) entry which is preliminary data.</text>
</comment>
<dbReference type="SUPFAM" id="SSF51445">
    <property type="entry name" value="(Trans)glycosidases"/>
    <property type="match status" value="1"/>
</dbReference>
<dbReference type="CDD" id="cd19607">
    <property type="entry name" value="GTA_TIM-barrel-like"/>
    <property type="match status" value="1"/>
</dbReference>
<reference evidence="5 6" key="1">
    <citation type="submission" date="2020-08" db="EMBL/GenBank/DDBJ databases">
        <title>Functional genomics of gut bacteria from endangered species of beetles.</title>
        <authorList>
            <person name="Carlos-Shanley C."/>
        </authorList>
    </citation>
    <scope>NUCLEOTIDE SEQUENCE [LARGE SCALE GENOMIC DNA]</scope>
    <source>
        <strain evidence="5 6">S00123</strain>
    </source>
</reference>
<evidence type="ECO:0000259" key="2">
    <source>
        <dbReference type="Pfam" id="PF13547"/>
    </source>
</evidence>
<dbReference type="InterPro" id="IPR032876">
    <property type="entry name" value="J_dom"/>
</dbReference>
<dbReference type="AlphaFoldDB" id="A0A7W7N3M3"/>
<dbReference type="Pfam" id="PF13550">
    <property type="entry name" value="Phage-tail_3"/>
    <property type="match status" value="1"/>
</dbReference>
<accession>A0A7W7N3M3</accession>
<feature type="domain" description="Tip attachment protein J" evidence="3">
    <location>
        <begin position="740"/>
        <end position="898"/>
    </location>
</feature>
<keyword evidence="6" id="KW-1185">Reference proteome</keyword>
<protein>
    <recommendedName>
        <fullName evidence="7">GTA TIM-barrel-like domain-containing protein</fullName>
    </recommendedName>
</protein>
<dbReference type="Proteomes" id="UP000539957">
    <property type="component" value="Unassembled WGS sequence"/>
</dbReference>
<feature type="domain" description="Rcc01698-like C-terminal" evidence="4">
    <location>
        <begin position="987"/>
        <end position="1085"/>
    </location>
</feature>
<dbReference type="Gene3D" id="3.20.20.80">
    <property type="entry name" value="Glycosidases"/>
    <property type="match status" value="1"/>
</dbReference>
<evidence type="ECO:0000313" key="6">
    <source>
        <dbReference type="Proteomes" id="UP000539957"/>
    </source>
</evidence>
<feature type="domain" description="GTA TIM-barrel-like" evidence="2">
    <location>
        <begin position="384"/>
        <end position="681"/>
    </location>
</feature>
<dbReference type="InterPro" id="IPR025195">
    <property type="entry name" value="GTA_TIM_dom"/>
</dbReference>
<dbReference type="RefSeq" id="WP_184270075.1">
    <property type="nucleotide sequence ID" value="NZ_JACHKY010000003.1"/>
</dbReference>
<dbReference type="InterPro" id="IPR056490">
    <property type="entry name" value="Rcc01698_C"/>
</dbReference>
<dbReference type="InterPro" id="IPR017853">
    <property type="entry name" value="GH"/>
</dbReference>
<organism evidence="5 6">
    <name type="scientific">Brevundimonas bullata</name>
    <dbReference type="NCBI Taxonomy" id="13160"/>
    <lineage>
        <taxon>Bacteria</taxon>
        <taxon>Pseudomonadati</taxon>
        <taxon>Pseudomonadota</taxon>
        <taxon>Alphaproteobacteria</taxon>
        <taxon>Caulobacterales</taxon>
        <taxon>Caulobacteraceae</taxon>
        <taxon>Brevundimonas</taxon>
    </lineage>
</organism>
<evidence type="ECO:0000259" key="3">
    <source>
        <dbReference type="Pfam" id="PF13550"/>
    </source>
</evidence>
<sequence>MAQVVLTAVGGSIGGPIGAFVGATVGRAIDNYVIASLSPARQKGPRLPGLELQSSADGAPMACVFGRARVTGQVIWAARFLESKNKRSGGKGGQRTVEYDYSLSFAVGLGEGPIDGVGRVWADGQPLDLTGVTMRVHRGTADQTPDPLIEAVEGAAPAFRGTAYAVFEDLPLGPFGNRAPQLAFEVFRRATGEGRLEDLLEGVCLIPGAGEFCLATEAVMQREGLSRTRAENVHSAEGRADLLVSLDQLMVQAPKLKRVSLIVGWFGDDVRAGACRIRPGVENRTKATEPLTWAVAGVDRAGAHLVSEVGDGKGGVGPAYGGTPSDESVRQAIRALKARGLEVTLYPFVFMDCDGYPWRGRVTGTDGAGAAAEVAAMFGTPDGWGLRRLALHYAAIAAEEGADGLLIGSEMRGLTWTRDAGGGFPAVAQFRALAAECRAVVGAGVKLSYAADWSEYFGRQTNGEVRYHLDPLWADPNIDYVGVDWYPPLGDWRDGDWRDGGGGLDAEAGFRGPSSAAYLAGQIAGGEGYDWYYASDADRAAQARTPIVDTAHGEDWVFRPKDLKSWWSNLHHERVAGARSATPTAWVPGMKPIRLTEFGCAAVDRGGNAPNLFQDPKSSENALPPFSTGARDDRMQRRALEAVLTHYARPENNPVSPVYGGPMLEGADAWCWDARPYPAFPALAEVWADAGAWRAGHWLNGRMGGEAADLIAAVLKRGGLEDEAFSVSALEDQAAGYVIDRPMRTRDALEPLLAAFGATAAERDGRVAVSDDGAAVLALTAEALALPEEGSGVAAERSLEPRPDVVRVRFIDEAADYQIGSVVVRAEPGGDGGGVDLELPAVCDAALTAALARRTLATAGGETDRLNVRLGPLEALKLEPGDTVEVEGRPGEWRVARLDIDEQPKATLEPVVREAPGEARPDWRPGEGPAVVGAPFLRLMDLPPLPGAEEDARPVAVVAAEPWRPMTVHGGQDATTLTPRATAQQPATVGVLTEAVGRGVIGRWDEANAITVRVEGRAPESLTTAGVLGGGSALALETAAGWEVVQYRRADLVGGEVWRLSGLLRGQQGSEAATAAAAAAGAVVVFLDRDLPRVEMSASERGLPRVWRAGPVGAPPGGSGFSAADFTWTARAARPWRPAHLRVAVEGGGRRLSWTPRVRINGEGWEVEPVEVDPRRFRVRVLHGAVEKRVWEVEGLAAIYAAEPMAADWPGGVGEGARIAVAQWGVGYGWGAEAVAPLL</sequence>
<evidence type="ECO:0000259" key="4">
    <source>
        <dbReference type="Pfam" id="PF23666"/>
    </source>
</evidence>
<evidence type="ECO:0008006" key="7">
    <source>
        <dbReference type="Google" id="ProtNLM"/>
    </source>
</evidence>
<name>A0A7W7N3M3_9CAUL</name>
<evidence type="ECO:0000256" key="1">
    <source>
        <dbReference type="SAM" id="MobiDB-lite"/>
    </source>
</evidence>
<gene>
    <name evidence="5" type="ORF">HNP32_002287</name>
</gene>
<proteinExistence type="predicted"/>
<evidence type="ECO:0000313" key="5">
    <source>
        <dbReference type="EMBL" id="MBB4798543.1"/>
    </source>
</evidence>
<dbReference type="Pfam" id="PF23666">
    <property type="entry name" value="Rcc01698_C"/>
    <property type="match status" value="1"/>
</dbReference>
<dbReference type="Pfam" id="PF13547">
    <property type="entry name" value="GTA_TIM"/>
    <property type="match status" value="1"/>
</dbReference>